<protein>
    <submittedName>
        <fullName evidence="1">Uncharacterized protein</fullName>
    </submittedName>
</protein>
<feature type="non-terminal residue" evidence="1">
    <location>
        <position position="80"/>
    </location>
</feature>
<name>A0A8I0H5G5_XANCI</name>
<dbReference type="Proteomes" id="UP000653002">
    <property type="component" value="Unassembled WGS sequence"/>
</dbReference>
<feature type="non-terminal residue" evidence="1">
    <location>
        <position position="1"/>
    </location>
</feature>
<accession>A0A8I0H5G5</accession>
<sequence length="80" mass="8731">IGEFEDVLTTPREISDSEISTFSAQLLALQNANIELTKAETEKLQEIMTAMVGASSEYYLGRTSSTYSAGAVRAMQYLGM</sequence>
<dbReference type="AlphaFoldDB" id="A0A8I0H5G5"/>
<gene>
    <name evidence="1" type="ORF">GUH15_11700</name>
</gene>
<organism evidence="1 2">
    <name type="scientific">Xanthomonas citri pv. citri</name>
    <dbReference type="NCBI Taxonomy" id="611301"/>
    <lineage>
        <taxon>Bacteria</taxon>
        <taxon>Pseudomonadati</taxon>
        <taxon>Pseudomonadota</taxon>
        <taxon>Gammaproteobacteria</taxon>
        <taxon>Lysobacterales</taxon>
        <taxon>Lysobacteraceae</taxon>
        <taxon>Xanthomonas</taxon>
    </lineage>
</organism>
<evidence type="ECO:0000313" key="1">
    <source>
        <dbReference type="EMBL" id="MBD4336707.1"/>
    </source>
</evidence>
<dbReference type="EMBL" id="JAABFR010000939">
    <property type="protein sequence ID" value="MBD4336707.1"/>
    <property type="molecule type" value="Genomic_DNA"/>
</dbReference>
<reference evidence="1" key="1">
    <citation type="submission" date="2020-01" db="EMBL/GenBank/DDBJ databases">
        <authorList>
            <person name="Richard D."/>
        </authorList>
    </citation>
    <scope>NUCLEOTIDE SEQUENCE</scope>
    <source>
        <strain evidence="1">JP541</strain>
    </source>
</reference>
<proteinExistence type="predicted"/>
<evidence type="ECO:0000313" key="2">
    <source>
        <dbReference type="Proteomes" id="UP000653002"/>
    </source>
</evidence>
<comment type="caution">
    <text evidence="1">The sequence shown here is derived from an EMBL/GenBank/DDBJ whole genome shotgun (WGS) entry which is preliminary data.</text>
</comment>